<feature type="transmembrane region" description="Helical" evidence="6">
    <location>
        <begin position="44"/>
        <end position="65"/>
    </location>
</feature>
<dbReference type="PANTHER" id="PTHR43823">
    <property type="entry name" value="SPORULATION PROTEIN YKVU"/>
    <property type="match status" value="1"/>
</dbReference>
<evidence type="ECO:0000256" key="5">
    <source>
        <dbReference type="ARBA" id="ARBA00023136"/>
    </source>
</evidence>
<feature type="transmembrane region" description="Helical" evidence="6">
    <location>
        <begin position="118"/>
        <end position="142"/>
    </location>
</feature>
<dbReference type="InterPro" id="IPR051327">
    <property type="entry name" value="MATE_MepA_subfamily"/>
</dbReference>
<feature type="transmembrane region" description="Helical" evidence="6">
    <location>
        <begin position="154"/>
        <end position="175"/>
    </location>
</feature>
<dbReference type="InterPro" id="IPR002528">
    <property type="entry name" value="MATE_fam"/>
</dbReference>
<comment type="subcellular location">
    <subcellularLocation>
        <location evidence="1">Cell membrane</location>
        <topology evidence="1">Multi-pass membrane protein</topology>
    </subcellularLocation>
</comment>
<dbReference type="EMBL" id="CACRUB010000049">
    <property type="protein sequence ID" value="VYU60638.1"/>
    <property type="molecule type" value="Genomic_DNA"/>
</dbReference>
<feature type="transmembrane region" description="Helical" evidence="6">
    <location>
        <begin position="5"/>
        <end position="24"/>
    </location>
</feature>
<gene>
    <name evidence="7" type="primary">mepA_13</name>
    <name evidence="7" type="ORF">FPLFYP42_02994</name>
</gene>
<dbReference type="Pfam" id="PF01554">
    <property type="entry name" value="MatE"/>
    <property type="match status" value="2"/>
</dbReference>
<evidence type="ECO:0000256" key="4">
    <source>
        <dbReference type="ARBA" id="ARBA00022989"/>
    </source>
</evidence>
<feature type="transmembrane region" description="Helical" evidence="6">
    <location>
        <begin position="181"/>
        <end position="205"/>
    </location>
</feature>
<organism evidence="7">
    <name type="scientific">Flavonifractor plautii</name>
    <name type="common">Fusobacterium plautii</name>
    <dbReference type="NCBI Taxonomy" id="292800"/>
    <lineage>
        <taxon>Bacteria</taxon>
        <taxon>Bacillati</taxon>
        <taxon>Bacillota</taxon>
        <taxon>Clostridia</taxon>
        <taxon>Eubacteriales</taxon>
        <taxon>Oscillospiraceae</taxon>
        <taxon>Flavonifractor</taxon>
    </lineage>
</organism>
<reference evidence="7" key="1">
    <citation type="submission" date="2019-11" db="EMBL/GenBank/DDBJ databases">
        <authorList>
            <person name="Feng L."/>
        </authorList>
    </citation>
    <scope>NUCLEOTIDE SEQUENCE</scope>
    <source>
        <strain evidence="7">FplautiiLFYP42</strain>
    </source>
</reference>
<dbReference type="PANTHER" id="PTHR43823:SF3">
    <property type="entry name" value="MULTIDRUG EXPORT PROTEIN MEPA"/>
    <property type="match status" value="1"/>
</dbReference>
<dbReference type="AlphaFoldDB" id="A0A6N3G7B5"/>
<proteinExistence type="predicted"/>
<keyword evidence="2" id="KW-1003">Cell membrane</keyword>
<dbReference type="RefSeq" id="WP_156622119.1">
    <property type="nucleotide sequence ID" value="NZ_CACRUB010000049.1"/>
</dbReference>
<name>A0A6N3G7B5_FLAPL</name>
<evidence type="ECO:0000256" key="3">
    <source>
        <dbReference type="ARBA" id="ARBA00022692"/>
    </source>
</evidence>
<feature type="transmembrane region" description="Helical" evidence="6">
    <location>
        <begin position="377"/>
        <end position="395"/>
    </location>
</feature>
<feature type="transmembrane region" description="Helical" evidence="6">
    <location>
        <begin position="301"/>
        <end position="325"/>
    </location>
</feature>
<feature type="transmembrane region" description="Helical" evidence="6">
    <location>
        <begin position="86"/>
        <end position="106"/>
    </location>
</feature>
<keyword evidence="5 6" id="KW-0472">Membrane</keyword>
<dbReference type="GO" id="GO:0015297">
    <property type="term" value="F:antiporter activity"/>
    <property type="evidence" value="ECO:0007669"/>
    <property type="project" value="InterPro"/>
</dbReference>
<dbReference type="GO" id="GO:0005886">
    <property type="term" value="C:plasma membrane"/>
    <property type="evidence" value="ECO:0007669"/>
    <property type="project" value="UniProtKB-SubCell"/>
</dbReference>
<evidence type="ECO:0000313" key="7">
    <source>
        <dbReference type="EMBL" id="VYU60638.1"/>
    </source>
</evidence>
<sequence length="439" mass="45446">MKRSFFQYVGLNVLGALGLSGYILADTLFVAHRLGTDGLAALNLAISVFGLINGLGLMLGIGGATRYAICRTQGDGVRADRAFSRALACGGALGGLLALAGLLWAVPLARLLGAEGAILPMCSVYLRTVLLFAPCFLLNHILTAFVRNDGNPKLAMAAMLLGSLSNIVLDYVFLYPMDMGIFGAALATGIAPVVGLCVSSLHILTRGSRFRPALRPLADLAGLGSAAFLNECSSGLVLVVFNLLTLRLAGTLGVAAYGIVANLALMALALFTGINQGVQPLVSLAHGRGDAAGVRTLCRMALGLALCAGMCMAALAFFAAGPLVSLFNRDGDPALQQMAEQGLRLYFLGFPFAGLNLVTASFLGAAEHPGRSLRLSLLRGFVAIVAAALLLAALLGLTGVWLAFPAAEGAVLLVSLRFSRSLRRAPPEPAPQAITTALR</sequence>
<evidence type="ECO:0000256" key="2">
    <source>
        <dbReference type="ARBA" id="ARBA00022475"/>
    </source>
</evidence>
<evidence type="ECO:0000256" key="1">
    <source>
        <dbReference type="ARBA" id="ARBA00004651"/>
    </source>
</evidence>
<accession>A0A6N3G7B5</accession>
<keyword evidence="3 6" id="KW-0812">Transmembrane</keyword>
<feature type="transmembrane region" description="Helical" evidence="6">
    <location>
        <begin position="345"/>
        <end position="365"/>
    </location>
</feature>
<dbReference type="GO" id="GO:0042910">
    <property type="term" value="F:xenobiotic transmembrane transporter activity"/>
    <property type="evidence" value="ECO:0007669"/>
    <property type="project" value="InterPro"/>
</dbReference>
<feature type="transmembrane region" description="Helical" evidence="6">
    <location>
        <begin position="250"/>
        <end position="271"/>
    </location>
</feature>
<keyword evidence="4 6" id="KW-1133">Transmembrane helix</keyword>
<protein>
    <submittedName>
        <fullName evidence="7">Multidrug export protein MepA</fullName>
    </submittedName>
</protein>
<evidence type="ECO:0000256" key="6">
    <source>
        <dbReference type="SAM" id="Phobius"/>
    </source>
</evidence>